<keyword evidence="5 8" id="KW-0460">Magnesium</keyword>
<dbReference type="RefSeq" id="WP_173224124.1">
    <property type="nucleotide sequence ID" value="NZ_CP048104.1"/>
</dbReference>
<keyword evidence="6 8" id="KW-0443">Lipid metabolism</keyword>
<dbReference type="InterPro" id="IPR004568">
    <property type="entry name" value="Ppantetheine-prot_Trfase_dom"/>
</dbReference>
<dbReference type="HAMAP" id="MF_00101">
    <property type="entry name" value="AcpS"/>
    <property type="match status" value="1"/>
</dbReference>
<reference evidence="10 11" key="1">
    <citation type="submission" date="2020-01" db="EMBL/GenBank/DDBJ databases">
        <authorList>
            <person name="Gulvik C.A."/>
            <person name="Batra D.G."/>
        </authorList>
    </citation>
    <scope>NUCLEOTIDE SEQUENCE [LARGE SCALE GENOMIC DNA]</scope>
    <source>
        <strain evidence="10 11">W9323</strain>
    </source>
</reference>
<dbReference type="GO" id="GO:0006633">
    <property type="term" value="P:fatty acid biosynthetic process"/>
    <property type="evidence" value="ECO:0007669"/>
    <property type="project" value="UniProtKB-UniRule"/>
</dbReference>
<dbReference type="SUPFAM" id="SSF56214">
    <property type="entry name" value="4'-phosphopantetheinyl transferase"/>
    <property type="match status" value="1"/>
</dbReference>
<evidence type="ECO:0000256" key="3">
    <source>
        <dbReference type="ARBA" id="ARBA00022723"/>
    </source>
</evidence>
<evidence type="ECO:0000256" key="5">
    <source>
        <dbReference type="ARBA" id="ARBA00022842"/>
    </source>
</evidence>
<accession>A0A7D4CPP0</accession>
<evidence type="ECO:0000259" key="9">
    <source>
        <dbReference type="Pfam" id="PF01648"/>
    </source>
</evidence>
<keyword evidence="3 8" id="KW-0479">Metal-binding</keyword>
<evidence type="ECO:0000256" key="1">
    <source>
        <dbReference type="ARBA" id="ARBA00022516"/>
    </source>
</evidence>
<dbReference type="NCBIfam" id="TIGR00516">
    <property type="entry name" value="acpS"/>
    <property type="match status" value="1"/>
</dbReference>
<dbReference type="NCBIfam" id="TIGR00556">
    <property type="entry name" value="pantethn_trn"/>
    <property type="match status" value="1"/>
</dbReference>
<dbReference type="Pfam" id="PF01648">
    <property type="entry name" value="ACPS"/>
    <property type="match status" value="1"/>
</dbReference>
<evidence type="ECO:0000256" key="7">
    <source>
        <dbReference type="ARBA" id="ARBA00023160"/>
    </source>
</evidence>
<comment type="cofactor">
    <cofactor evidence="8">
        <name>Mg(2+)</name>
        <dbReference type="ChEBI" id="CHEBI:18420"/>
    </cofactor>
</comment>
<dbReference type="KEGG" id="kpul:GXN76_14020"/>
<comment type="subcellular location">
    <subcellularLocation>
        <location evidence="8">Cytoplasm</location>
    </subcellularLocation>
</comment>
<dbReference type="GO" id="GO:0000287">
    <property type="term" value="F:magnesium ion binding"/>
    <property type="evidence" value="ECO:0007669"/>
    <property type="project" value="UniProtKB-UniRule"/>
</dbReference>
<proteinExistence type="inferred from homology"/>
<feature type="binding site" evidence="8">
    <location>
        <position position="55"/>
    </location>
    <ligand>
        <name>Mg(2+)</name>
        <dbReference type="ChEBI" id="CHEBI:18420"/>
    </ligand>
</feature>
<evidence type="ECO:0000256" key="6">
    <source>
        <dbReference type="ARBA" id="ARBA00023098"/>
    </source>
</evidence>
<comment type="similarity">
    <text evidence="8">Belongs to the P-Pant transferase superfamily. AcpS family.</text>
</comment>
<protein>
    <recommendedName>
        <fullName evidence="8">Holo-[acyl-carrier-protein] synthase</fullName>
        <shortName evidence="8">Holo-ACP synthase</shortName>
        <ecNumber evidence="8">2.7.8.7</ecNumber>
    </recommendedName>
    <alternativeName>
        <fullName evidence="8">4'-phosphopantetheinyl transferase AcpS</fullName>
    </alternativeName>
</protein>
<evidence type="ECO:0000256" key="8">
    <source>
        <dbReference type="HAMAP-Rule" id="MF_00101"/>
    </source>
</evidence>
<feature type="domain" description="4'-phosphopantetheinyl transferase" evidence="9">
    <location>
        <begin position="4"/>
        <end position="118"/>
    </location>
</feature>
<sequence>MITGIGTDLIEMARVEQVGLDRLSARILSKEEKEFLPTDTKRKREFVSGRFAAKEAVAKAMGTGIGKTLGFRDISVVPDSLGRPIVHLSQVAVLSLKGNREVRIHLSITHTREYAAAFAVLEEC</sequence>
<name>A0A7D4CPP0_9BACL</name>
<dbReference type="GO" id="GO:0008897">
    <property type="term" value="F:holo-[acyl-carrier-protein] synthase activity"/>
    <property type="evidence" value="ECO:0007669"/>
    <property type="project" value="UniProtKB-UniRule"/>
</dbReference>
<gene>
    <name evidence="8 10" type="primary">acpS</name>
    <name evidence="10" type="ORF">GXN76_14020</name>
</gene>
<dbReference type="EC" id="2.7.8.7" evidence="8"/>
<dbReference type="InterPro" id="IPR037143">
    <property type="entry name" value="4-PPantetheinyl_Trfase_dom_sf"/>
</dbReference>
<dbReference type="Proteomes" id="UP000503088">
    <property type="component" value="Chromosome"/>
</dbReference>
<keyword evidence="1 8" id="KW-0444">Lipid biosynthesis</keyword>
<evidence type="ECO:0000256" key="4">
    <source>
        <dbReference type="ARBA" id="ARBA00022832"/>
    </source>
</evidence>
<evidence type="ECO:0000313" key="10">
    <source>
        <dbReference type="EMBL" id="QKG85458.1"/>
    </source>
</evidence>
<dbReference type="AlphaFoldDB" id="A0A7D4CPP0"/>
<dbReference type="EMBL" id="CP048104">
    <property type="protein sequence ID" value="QKG85458.1"/>
    <property type="molecule type" value="Genomic_DNA"/>
</dbReference>
<evidence type="ECO:0000313" key="11">
    <source>
        <dbReference type="Proteomes" id="UP000503088"/>
    </source>
</evidence>
<dbReference type="Gene3D" id="3.90.470.20">
    <property type="entry name" value="4'-phosphopantetheinyl transferase domain"/>
    <property type="match status" value="1"/>
</dbReference>
<comment type="function">
    <text evidence="8">Transfers the 4'-phosphopantetheine moiety from coenzyme A to a Ser of acyl-carrier-protein.</text>
</comment>
<dbReference type="InterPro" id="IPR002582">
    <property type="entry name" value="ACPS"/>
</dbReference>
<comment type="catalytic activity">
    <reaction evidence="8">
        <text>apo-[ACP] + CoA = holo-[ACP] + adenosine 3',5'-bisphosphate + H(+)</text>
        <dbReference type="Rhea" id="RHEA:12068"/>
        <dbReference type="Rhea" id="RHEA-COMP:9685"/>
        <dbReference type="Rhea" id="RHEA-COMP:9690"/>
        <dbReference type="ChEBI" id="CHEBI:15378"/>
        <dbReference type="ChEBI" id="CHEBI:29999"/>
        <dbReference type="ChEBI" id="CHEBI:57287"/>
        <dbReference type="ChEBI" id="CHEBI:58343"/>
        <dbReference type="ChEBI" id="CHEBI:64479"/>
        <dbReference type="EC" id="2.7.8.7"/>
    </reaction>
</comment>
<keyword evidence="8" id="KW-0963">Cytoplasm</keyword>
<keyword evidence="7 8" id="KW-0275">Fatty acid biosynthesis</keyword>
<feature type="binding site" evidence="8">
    <location>
        <position position="8"/>
    </location>
    <ligand>
        <name>Mg(2+)</name>
        <dbReference type="ChEBI" id="CHEBI:18420"/>
    </ligand>
</feature>
<dbReference type="InterPro" id="IPR008278">
    <property type="entry name" value="4-PPantetheinyl_Trfase_dom"/>
</dbReference>
<organism evidence="10 11">
    <name type="scientific">Kroppenstedtia pulmonis</name>
    <dbReference type="NCBI Taxonomy" id="1380685"/>
    <lineage>
        <taxon>Bacteria</taxon>
        <taxon>Bacillati</taxon>
        <taxon>Bacillota</taxon>
        <taxon>Bacilli</taxon>
        <taxon>Bacillales</taxon>
        <taxon>Thermoactinomycetaceae</taxon>
        <taxon>Kroppenstedtia</taxon>
    </lineage>
</organism>
<evidence type="ECO:0000256" key="2">
    <source>
        <dbReference type="ARBA" id="ARBA00022679"/>
    </source>
</evidence>
<dbReference type="GO" id="GO:0005737">
    <property type="term" value="C:cytoplasm"/>
    <property type="evidence" value="ECO:0007669"/>
    <property type="project" value="UniProtKB-SubCell"/>
</dbReference>
<keyword evidence="4 8" id="KW-0276">Fatty acid metabolism</keyword>
<keyword evidence="11" id="KW-1185">Reference proteome</keyword>
<keyword evidence="2 8" id="KW-0808">Transferase</keyword>